<dbReference type="Proteomes" id="UP000807353">
    <property type="component" value="Unassembled WGS sequence"/>
</dbReference>
<name>A0A9P6CMF5_9AGAR</name>
<protein>
    <submittedName>
        <fullName evidence="2">Uncharacterized protein</fullName>
    </submittedName>
</protein>
<keyword evidence="1" id="KW-0732">Signal</keyword>
<comment type="caution">
    <text evidence="2">The sequence shown here is derived from an EMBL/GenBank/DDBJ whole genome shotgun (WGS) entry which is preliminary data.</text>
</comment>
<organism evidence="2 3">
    <name type="scientific">Collybia nuda</name>
    <dbReference type="NCBI Taxonomy" id="64659"/>
    <lineage>
        <taxon>Eukaryota</taxon>
        <taxon>Fungi</taxon>
        <taxon>Dikarya</taxon>
        <taxon>Basidiomycota</taxon>
        <taxon>Agaricomycotina</taxon>
        <taxon>Agaricomycetes</taxon>
        <taxon>Agaricomycetidae</taxon>
        <taxon>Agaricales</taxon>
        <taxon>Tricholomatineae</taxon>
        <taxon>Clitocybaceae</taxon>
        <taxon>Collybia</taxon>
    </lineage>
</organism>
<evidence type="ECO:0000313" key="2">
    <source>
        <dbReference type="EMBL" id="KAF9465668.1"/>
    </source>
</evidence>
<sequence length="77" mass="8429">MLRIASILSIACLVTKVSAQAPQWGQVSLIHILLKVVASALPDGIAPSLTSIIINAYSWPRRLVGDVVQPRWLRQDL</sequence>
<proteinExistence type="predicted"/>
<feature type="signal peptide" evidence="1">
    <location>
        <begin position="1"/>
        <end position="19"/>
    </location>
</feature>
<dbReference type="EMBL" id="MU150245">
    <property type="protein sequence ID" value="KAF9465668.1"/>
    <property type="molecule type" value="Genomic_DNA"/>
</dbReference>
<evidence type="ECO:0000313" key="3">
    <source>
        <dbReference type="Proteomes" id="UP000807353"/>
    </source>
</evidence>
<gene>
    <name evidence="2" type="ORF">BDZ94DRAFT_1252855</name>
</gene>
<evidence type="ECO:0000256" key="1">
    <source>
        <dbReference type="SAM" id="SignalP"/>
    </source>
</evidence>
<feature type="chain" id="PRO_5040170080" evidence="1">
    <location>
        <begin position="20"/>
        <end position="77"/>
    </location>
</feature>
<keyword evidence="3" id="KW-1185">Reference proteome</keyword>
<accession>A0A9P6CMF5</accession>
<reference evidence="2" key="1">
    <citation type="submission" date="2020-11" db="EMBL/GenBank/DDBJ databases">
        <authorList>
            <consortium name="DOE Joint Genome Institute"/>
            <person name="Ahrendt S."/>
            <person name="Riley R."/>
            <person name="Andreopoulos W."/>
            <person name="Labutti K."/>
            <person name="Pangilinan J."/>
            <person name="Ruiz-Duenas F.J."/>
            <person name="Barrasa J.M."/>
            <person name="Sanchez-Garcia M."/>
            <person name="Camarero S."/>
            <person name="Miyauchi S."/>
            <person name="Serrano A."/>
            <person name="Linde D."/>
            <person name="Babiker R."/>
            <person name="Drula E."/>
            <person name="Ayuso-Fernandez I."/>
            <person name="Pacheco R."/>
            <person name="Padilla G."/>
            <person name="Ferreira P."/>
            <person name="Barriuso J."/>
            <person name="Kellner H."/>
            <person name="Castanera R."/>
            <person name="Alfaro M."/>
            <person name="Ramirez L."/>
            <person name="Pisabarro A.G."/>
            <person name="Kuo A."/>
            <person name="Tritt A."/>
            <person name="Lipzen A."/>
            <person name="He G."/>
            <person name="Yan M."/>
            <person name="Ng V."/>
            <person name="Cullen D."/>
            <person name="Martin F."/>
            <person name="Rosso M.-N."/>
            <person name="Henrissat B."/>
            <person name="Hibbett D."/>
            <person name="Martinez A.T."/>
            <person name="Grigoriev I.V."/>
        </authorList>
    </citation>
    <scope>NUCLEOTIDE SEQUENCE</scope>
    <source>
        <strain evidence="2">CBS 247.69</strain>
    </source>
</reference>
<dbReference type="AlphaFoldDB" id="A0A9P6CMF5"/>